<dbReference type="NCBIfam" id="NF005595">
    <property type="entry name" value="PRK07327.1"/>
    <property type="match status" value="1"/>
</dbReference>
<keyword evidence="4" id="KW-1185">Reference proteome</keyword>
<dbReference type="EMBL" id="JAEKFT010000039">
    <property type="protein sequence ID" value="MBT0963829.1"/>
    <property type="molecule type" value="Genomic_DNA"/>
</dbReference>
<dbReference type="Gene3D" id="3.90.226.10">
    <property type="entry name" value="2-enoyl-CoA Hydratase, Chain A, domain 1"/>
    <property type="match status" value="1"/>
</dbReference>
<accession>A0A944DST8</accession>
<organism evidence="3 4">
    <name type="scientific">Denitromonas iodatirespirans</name>
    <dbReference type="NCBI Taxonomy" id="2795389"/>
    <lineage>
        <taxon>Bacteria</taxon>
        <taxon>Pseudomonadati</taxon>
        <taxon>Pseudomonadota</taxon>
        <taxon>Betaproteobacteria</taxon>
        <taxon>Rhodocyclales</taxon>
        <taxon>Zoogloeaceae</taxon>
        <taxon>Denitromonas</taxon>
    </lineage>
</organism>
<dbReference type="InterPro" id="IPR001753">
    <property type="entry name" value="Enoyl-CoA_hydra/iso"/>
</dbReference>
<dbReference type="AlphaFoldDB" id="A0A944DST8"/>
<comment type="caution">
    <text evidence="3">The sequence shown here is derived from an EMBL/GenBank/DDBJ whole genome shotgun (WGS) entry which is preliminary data.</text>
</comment>
<protein>
    <submittedName>
        <fullName evidence="3">Enoyl-CoA hydratase/isomerase family protein</fullName>
    </submittedName>
</protein>
<comment type="similarity">
    <text evidence="1 2">Belongs to the enoyl-CoA hydratase/isomerase family.</text>
</comment>
<dbReference type="Pfam" id="PF00378">
    <property type="entry name" value="ECH_1"/>
    <property type="match status" value="1"/>
</dbReference>
<name>A0A944DST8_DENI1</name>
<dbReference type="SUPFAM" id="SSF52096">
    <property type="entry name" value="ClpP/crotonase"/>
    <property type="match status" value="1"/>
</dbReference>
<dbReference type="PANTHER" id="PTHR43459:SF3">
    <property type="entry name" value="ENOYL-COA HYDRATASE ECHA15 (ENOYL HYDRASE) (UNSATURATED ACYL-COA HYDRATASE) (CROTONASE)-RELATED"/>
    <property type="match status" value="1"/>
</dbReference>
<dbReference type="RefSeq" id="WP_214363756.1">
    <property type="nucleotide sequence ID" value="NZ_JAEKFT010000039.1"/>
</dbReference>
<evidence type="ECO:0000313" key="4">
    <source>
        <dbReference type="Proteomes" id="UP000694660"/>
    </source>
</evidence>
<dbReference type="CDD" id="cd06558">
    <property type="entry name" value="crotonase-like"/>
    <property type="match status" value="1"/>
</dbReference>
<dbReference type="GO" id="GO:0003824">
    <property type="term" value="F:catalytic activity"/>
    <property type="evidence" value="ECO:0007669"/>
    <property type="project" value="InterPro"/>
</dbReference>
<evidence type="ECO:0000256" key="1">
    <source>
        <dbReference type="ARBA" id="ARBA00005254"/>
    </source>
</evidence>
<gene>
    <name evidence="3" type="ORF">I8J34_21835</name>
</gene>
<dbReference type="PROSITE" id="PS00166">
    <property type="entry name" value="ENOYL_COA_HYDRATASE"/>
    <property type="match status" value="1"/>
</dbReference>
<dbReference type="InterPro" id="IPR014748">
    <property type="entry name" value="Enoyl-CoA_hydra_C"/>
</dbReference>
<evidence type="ECO:0000313" key="3">
    <source>
        <dbReference type="EMBL" id="MBT0963829.1"/>
    </source>
</evidence>
<sequence>MDYRHYHSLTIEKTGNGVAELIMGEGGRLPAADARGHAELAAIWRDIDRDPEISVVIVRGQEKGFSAGGTLELVEQMAEHFEDRARVWREARELVMNMVDCSKIVISAIHGPAVGGGLAVALLADIPVAARNARLIDGHTRLGVAAGDHAAIIWPLLCGMAKAKLHLLLSDEISGEEAERIGLVAKVVEPEALLDTCRELAATLAAGPQTALRWTKHSLNHWLRLAGPAFDSSLALEMLGFGSPEMREGLAAVKERRAPVFPPSPLQSAGAPE</sequence>
<dbReference type="Proteomes" id="UP000694660">
    <property type="component" value="Unassembled WGS sequence"/>
</dbReference>
<dbReference type="PANTHER" id="PTHR43459">
    <property type="entry name" value="ENOYL-COA HYDRATASE"/>
    <property type="match status" value="1"/>
</dbReference>
<proteinExistence type="inferred from homology"/>
<reference evidence="4" key="1">
    <citation type="journal article" date="2022" name="ISME J.">
        <title>Genetic and phylogenetic analysis of dissimilatory iodate-reducing bacteria identifies potential niches across the world's oceans.</title>
        <authorList>
            <person name="Reyes-Umana V."/>
            <person name="Henning Z."/>
            <person name="Lee K."/>
            <person name="Barnum T.P."/>
            <person name="Coates J.D."/>
        </authorList>
    </citation>
    <scope>NUCLEOTIDE SEQUENCE [LARGE SCALE GENOMIC DNA]</scope>
    <source>
        <strain evidence="4">IR12</strain>
    </source>
</reference>
<dbReference type="InterPro" id="IPR018376">
    <property type="entry name" value="Enoyl-CoA_hyd/isom_CS"/>
</dbReference>
<dbReference type="InterPro" id="IPR029045">
    <property type="entry name" value="ClpP/crotonase-like_dom_sf"/>
</dbReference>
<evidence type="ECO:0000256" key="2">
    <source>
        <dbReference type="RuleBase" id="RU003707"/>
    </source>
</evidence>
<dbReference type="Gene3D" id="1.10.12.10">
    <property type="entry name" value="Lyase 2-enoyl-coa Hydratase, Chain A, domain 2"/>
    <property type="match status" value="1"/>
</dbReference>